<feature type="transmembrane region" description="Helical" evidence="6">
    <location>
        <begin position="265"/>
        <end position="288"/>
    </location>
</feature>
<feature type="transmembrane region" description="Helical" evidence="6">
    <location>
        <begin position="106"/>
        <end position="131"/>
    </location>
</feature>
<evidence type="ECO:0000256" key="3">
    <source>
        <dbReference type="ARBA" id="ARBA00022692"/>
    </source>
</evidence>
<evidence type="ECO:0000256" key="6">
    <source>
        <dbReference type="SAM" id="Phobius"/>
    </source>
</evidence>
<dbReference type="EMBL" id="CP032550">
    <property type="protein sequence ID" value="QGU27215.1"/>
    <property type="molecule type" value="Genomic_DNA"/>
</dbReference>
<dbReference type="KEGG" id="moj:D7D94_05695"/>
<dbReference type="GO" id="GO:0005886">
    <property type="term" value="C:plasma membrane"/>
    <property type="evidence" value="ECO:0007669"/>
    <property type="project" value="UniProtKB-SubCell"/>
</dbReference>
<dbReference type="PANTHER" id="PTHR30213">
    <property type="entry name" value="INNER MEMBRANE PROTEIN YHJD"/>
    <property type="match status" value="1"/>
</dbReference>
<keyword evidence="3 6" id="KW-0812">Transmembrane</keyword>
<dbReference type="PANTHER" id="PTHR30213:SF1">
    <property type="entry name" value="INNER MEMBRANE PROTEIN YHJD"/>
    <property type="match status" value="1"/>
</dbReference>
<organism evidence="7 8">
    <name type="scientific">Microbacterium oryzae</name>
    <dbReference type="NCBI Taxonomy" id="743009"/>
    <lineage>
        <taxon>Bacteria</taxon>
        <taxon>Bacillati</taxon>
        <taxon>Actinomycetota</taxon>
        <taxon>Actinomycetes</taxon>
        <taxon>Micrococcales</taxon>
        <taxon>Microbacteriaceae</taxon>
        <taxon>Microbacterium</taxon>
    </lineage>
</organism>
<evidence type="ECO:0000313" key="8">
    <source>
        <dbReference type="Proteomes" id="UP000422989"/>
    </source>
</evidence>
<evidence type="ECO:0000256" key="5">
    <source>
        <dbReference type="ARBA" id="ARBA00023136"/>
    </source>
</evidence>
<accession>A0A6I6DQF6</accession>
<keyword evidence="2" id="KW-1003">Cell membrane</keyword>
<dbReference type="InterPro" id="IPR017039">
    <property type="entry name" value="Virul_fac_BrkB"/>
</dbReference>
<protein>
    <submittedName>
        <fullName evidence="7">YihY/virulence factor BrkB family protein</fullName>
    </submittedName>
</protein>
<feature type="transmembrane region" description="Helical" evidence="6">
    <location>
        <begin position="196"/>
        <end position="215"/>
    </location>
</feature>
<dbReference type="Proteomes" id="UP000422989">
    <property type="component" value="Chromosome"/>
</dbReference>
<keyword evidence="8" id="KW-1185">Reference proteome</keyword>
<proteinExistence type="predicted"/>
<evidence type="ECO:0000313" key="7">
    <source>
        <dbReference type="EMBL" id="QGU27215.1"/>
    </source>
</evidence>
<dbReference type="RefSeq" id="WP_156241707.1">
    <property type="nucleotide sequence ID" value="NZ_BAAAZL010000006.1"/>
</dbReference>
<evidence type="ECO:0000256" key="4">
    <source>
        <dbReference type="ARBA" id="ARBA00022989"/>
    </source>
</evidence>
<dbReference type="OrthoDB" id="4987926at2"/>
<name>A0A6I6DQF6_9MICO</name>
<evidence type="ECO:0000256" key="2">
    <source>
        <dbReference type="ARBA" id="ARBA00022475"/>
    </source>
</evidence>
<comment type="subcellular location">
    <subcellularLocation>
        <location evidence="1">Cell membrane</location>
        <topology evidence="1">Multi-pass membrane protein</topology>
    </subcellularLocation>
</comment>
<sequence length="344" mass="36840">MSSVERWVRDALAWLLRRRLVRAALLFVEQQGGLLAAAVSFRALFSVFAAVALGFAVAALWLSSRSDLWHALIDAVNEAIPGLVRDGDDEGIIDAESLGGALGASLWLSIVSAVALAWAAIGAIGNARTAIRLIAGTAHEDVLVVWLLLRDLLFAVSVGVLFLAAAVFTFLGSTFIETALGWLGLAGGGWAEVLTRLAALATTFALDAVIIAWLFRLLSGVRAPAGALWSGALLGGLGLTVLQQLSGLFAGAADRNPLMASFGSLIALLLWFNLSAQVILLACSYIVVRVEERENRLQERYGAETLVQRRVRMAERDVRVAVDALEAARESEREERRQLAARLS</sequence>
<feature type="transmembrane region" description="Helical" evidence="6">
    <location>
        <begin position="43"/>
        <end position="62"/>
    </location>
</feature>
<keyword evidence="5 6" id="KW-0472">Membrane</keyword>
<dbReference type="AlphaFoldDB" id="A0A6I6DQF6"/>
<gene>
    <name evidence="7" type="ORF">D7D94_05695</name>
</gene>
<evidence type="ECO:0000256" key="1">
    <source>
        <dbReference type="ARBA" id="ARBA00004651"/>
    </source>
</evidence>
<reference evidence="7 8" key="1">
    <citation type="submission" date="2018-09" db="EMBL/GenBank/DDBJ databases">
        <title>Whole genome sequencing of Microbacterium oryzae strain MB-10T.</title>
        <authorList>
            <person name="Das S.K."/>
        </authorList>
    </citation>
    <scope>NUCLEOTIDE SEQUENCE [LARGE SCALE GENOMIC DNA]</scope>
    <source>
        <strain evidence="7 8">MB-10</strain>
    </source>
</reference>
<feature type="transmembrane region" description="Helical" evidence="6">
    <location>
        <begin position="152"/>
        <end position="176"/>
    </location>
</feature>
<feature type="transmembrane region" description="Helical" evidence="6">
    <location>
        <begin position="227"/>
        <end position="245"/>
    </location>
</feature>
<keyword evidence="4 6" id="KW-1133">Transmembrane helix</keyword>
<dbReference type="Pfam" id="PF03631">
    <property type="entry name" value="Virul_fac_BrkB"/>
    <property type="match status" value="1"/>
</dbReference>